<evidence type="ECO:0000256" key="2">
    <source>
        <dbReference type="ARBA" id="ARBA00022692"/>
    </source>
</evidence>
<feature type="transmembrane region" description="Helical" evidence="5">
    <location>
        <begin position="76"/>
        <end position="96"/>
    </location>
</feature>
<dbReference type="EMBL" id="BMZO01000009">
    <property type="protein sequence ID" value="GHC76216.1"/>
    <property type="molecule type" value="Genomic_DNA"/>
</dbReference>
<dbReference type="SUPFAM" id="SSF158442">
    <property type="entry name" value="DsbB-like"/>
    <property type="match status" value="1"/>
</dbReference>
<dbReference type="InterPro" id="IPR023380">
    <property type="entry name" value="DsbB-like_sf"/>
</dbReference>
<dbReference type="GO" id="GO:0006457">
    <property type="term" value="P:protein folding"/>
    <property type="evidence" value="ECO:0007669"/>
    <property type="project" value="InterPro"/>
</dbReference>
<evidence type="ECO:0000256" key="4">
    <source>
        <dbReference type="ARBA" id="ARBA00023136"/>
    </source>
</evidence>
<sequence length="172" mass="18077">MFLFSPTGKLQTQIASAIAIILTLTIGGALLFQHVGGYVPCMLCYQQRTPYYVGIPLLVLTAISAGLRLPPVFTRGLFILGGLLFVYSAGFGVYHAGVEWGWWAGPADCGIGSAPIIPQGGNVLEMLDKYVAPACDHAALRIAGISLAGWNAVISAALAIAAFYAGFKRSEA</sequence>
<evidence type="ECO:0000256" key="5">
    <source>
        <dbReference type="SAM" id="Phobius"/>
    </source>
</evidence>
<dbReference type="RefSeq" id="WP_189491056.1">
    <property type="nucleotide sequence ID" value="NZ_BMZO01000009.1"/>
</dbReference>
<organism evidence="6 7">
    <name type="scientific">Limoniibacter endophyticus</name>
    <dbReference type="NCBI Taxonomy" id="1565040"/>
    <lineage>
        <taxon>Bacteria</taxon>
        <taxon>Pseudomonadati</taxon>
        <taxon>Pseudomonadota</taxon>
        <taxon>Alphaproteobacteria</taxon>
        <taxon>Hyphomicrobiales</taxon>
        <taxon>Bartonellaceae</taxon>
        <taxon>Limoniibacter</taxon>
    </lineage>
</organism>
<evidence type="ECO:0000256" key="1">
    <source>
        <dbReference type="ARBA" id="ARBA00004141"/>
    </source>
</evidence>
<keyword evidence="2 5" id="KW-0812">Transmembrane</keyword>
<dbReference type="GO" id="GO:0016020">
    <property type="term" value="C:membrane"/>
    <property type="evidence" value="ECO:0007669"/>
    <property type="project" value="UniProtKB-SubCell"/>
</dbReference>
<evidence type="ECO:0000313" key="6">
    <source>
        <dbReference type="EMBL" id="GHC76216.1"/>
    </source>
</evidence>
<protein>
    <submittedName>
        <fullName evidence="6">Disulfide bond formation protein B</fullName>
    </submittedName>
</protein>
<keyword evidence="3 5" id="KW-1133">Transmembrane helix</keyword>
<dbReference type="InterPro" id="IPR024199">
    <property type="entry name" value="Uncharacterised_DsbB"/>
</dbReference>
<proteinExistence type="predicted"/>
<dbReference type="InterPro" id="IPR003752">
    <property type="entry name" value="DiS_bond_form_DsbB/BdbC"/>
</dbReference>
<dbReference type="PIRSF" id="PIRSF033913">
    <property type="entry name" value="S-S_format_DsbB"/>
    <property type="match status" value="1"/>
</dbReference>
<comment type="caution">
    <text evidence="6">The sequence shown here is derived from an EMBL/GenBank/DDBJ whole genome shotgun (WGS) entry which is preliminary data.</text>
</comment>
<comment type="subcellular location">
    <subcellularLocation>
        <location evidence="1">Membrane</location>
        <topology evidence="1">Multi-pass membrane protein</topology>
    </subcellularLocation>
</comment>
<reference evidence="6" key="1">
    <citation type="journal article" date="2014" name="Int. J. Syst. Evol. Microbiol.">
        <title>Complete genome sequence of Corynebacterium casei LMG S-19264T (=DSM 44701T), isolated from a smear-ripened cheese.</title>
        <authorList>
            <consortium name="US DOE Joint Genome Institute (JGI-PGF)"/>
            <person name="Walter F."/>
            <person name="Albersmeier A."/>
            <person name="Kalinowski J."/>
            <person name="Ruckert C."/>
        </authorList>
    </citation>
    <scope>NUCLEOTIDE SEQUENCE</scope>
    <source>
        <strain evidence="6">KCTC 42097</strain>
    </source>
</reference>
<name>A0A8J3GIC4_9HYPH</name>
<accession>A0A8J3GIC4</accession>
<gene>
    <name evidence="6" type="ORF">GCM10010136_26710</name>
</gene>
<reference evidence="6" key="2">
    <citation type="submission" date="2020-09" db="EMBL/GenBank/DDBJ databases">
        <authorList>
            <person name="Sun Q."/>
            <person name="Kim S."/>
        </authorList>
    </citation>
    <scope>NUCLEOTIDE SEQUENCE</scope>
    <source>
        <strain evidence="6">KCTC 42097</strain>
    </source>
</reference>
<dbReference type="AlphaFoldDB" id="A0A8J3GIC4"/>
<dbReference type="Gene3D" id="1.20.1550.10">
    <property type="entry name" value="DsbB-like"/>
    <property type="match status" value="1"/>
</dbReference>
<feature type="transmembrane region" description="Helical" evidence="5">
    <location>
        <begin position="51"/>
        <end position="69"/>
    </location>
</feature>
<keyword evidence="4 5" id="KW-0472">Membrane</keyword>
<dbReference type="GO" id="GO:0015035">
    <property type="term" value="F:protein-disulfide reductase activity"/>
    <property type="evidence" value="ECO:0007669"/>
    <property type="project" value="InterPro"/>
</dbReference>
<evidence type="ECO:0000313" key="7">
    <source>
        <dbReference type="Proteomes" id="UP000641137"/>
    </source>
</evidence>
<feature type="transmembrane region" description="Helical" evidence="5">
    <location>
        <begin position="12"/>
        <end position="31"/>
    </location>
</feature>
<feature type="transmembrane region" description="Helical" evidence="5">
    <location>
        <begin position="147"/>
        <end position="167"/>
    </location>
</feature>
<dbReference type="Pfam" id="PF02600">
    <property type="entry name" value="DsbB"/>
    <property type="match status" value="1"/>
</dbReference>
<dbReference type="Proteomes" id="UP000641137">
    <property type="component" value="Unassembled WGS sequence"/>
</dbReference>
<evidence type="ECO:0000256" key="3">
    <source>
        <dbReference type="ARBA" id="ARBA00022989"/>
    </source>
</evidence>
<keyword evidence="7" id="KW-1185">Reference proteome</keyword>